<name>A0A8J6J9Q9_9FIRM</name>
<comment type="caution">
    <text evidence="2">The sequence shown here is derived from an EMBL/GenBank/DDBJ whole genome shotgun (WGS) entry which is preliminary data.</text>
</comment>
<evidence type="ECO:0000256" key="1">
    <source>
        <dbReference type="SAM" id="MobiDB-lite"/>
    </source>
</evidence>
<reference evidence="2" key="1">
    <citation type="submission" date="2020-08" db="EMBL/GenBank/DDBJ databases">
        <title>Genome public.</title>
        <authorList>
            <person name="Liu C."/>
            <person name="Sun Q."/>
        </authorList>
    </citation>
    <scope>NUCLEOTIDE SEQUENCE</scope>
    <source>
        <strain evidence="2">NSJ-23</strain>
    </source>
</reference>
<evidence type="ECO:0000313" key="2">
    <source>
        <dbReference type="EMBL" id="MBC5723075.1"/>
    </source>
</evidence>
<dbReference type="RefSeq" id="WP_186852968.1">
    <property type="nucleotide sequence ID" value="NZ_JACOPO010000006.1"/>
</dbReference>
<proteinExistence type="predicted"/>
<keyword evidence="3" id="KW-1185">Reference proteome</keyword>
<dbReference type="EMBL" id="JACOPO010000006">
    <property type="protein sequence ID" value="MBC5723075.1"/>
    <property type="molecule type" value="Genomic_DNA"/>
</dbReference>
<accession>A0A8J6J9Q9</accession>
<gene>
    <name evidence="2" type="ORF">H8S11_09640</name>
</gene>
<dbReference type="AlphaFoldDB" id="A0A8J6J9Q9"/>
<feature type="compositionally biased region" description="Basic and acidic residues" evidence="1">
    <location>
        <begin position="123"/>
        <end position="148"/>
    </location>
</feature>
<feature type="region of interest" description="Disordered" evidence="1">
    <location>
        <begin position="111"/>
        <end position="167"/>
    </location>
</feature>
<sequence>MDEKAGWIKLWRKFADDPLWVSEPFTKGQAWVDLLLMAQGTENTIFKNGKFMEFQPGTVYKSILELSKRWKWSRNKVSRFLKSLENETMVETKSDTTNGTTITIENWEVYQGRGQQTKQRRERKSDNSRTTDGHNKEGIRRNRRKEDSCGVAAPSEDGGLPAEGTGDDSIVIDGRLYRFPSRWRRDAEAMGKDLGLFVKGMYQ</sequence>
<evidence type="ECO:0000313" key="3">
    <source>
        <dbReference type="Proteomes" id="UP000628736"/>
    </source>
</evidence>
<organism evidence="2 3">
    <name type="scientific">Flintibacter hominis</name>
    <dbReference type="NCBI Taxonomy" id="2763048"/>
    <lineage>
        <taxon>Bacteria</taxon>
        <taxon>Bacillati</taxon>
        <taxon>Bacillota</taxon>
        <taxon>Clostridia</taxon>
        <taxon>Eubacteriales</taxon>
        <taxon>Flintibacter</taxon>
    </lineage>
</organism>
<protein>
    <submittedName>
        <fullName evidence="2">Uncharacterized protein</fullName>
    </submittedName>
</protein>
<dbReference type="Proteomes" id="UP000628736">
    <property type="component" value="Unassembled WGS sequence"/>
</dbReference>